<dbReference type="Pfam" id="PF06252">
    <property type="entry name" value="GemA"/>
    <property type="match status" value="1"/>
</dbReference>
<dbReference type="InterPro" id="IPR009363">
    <property type="entry name" value="Phage_Mu_Gp16"/>
</dbReference>
<comment type="caution">
    <text evidence="1">The sequence shown here is derived from an EMBL/GenBank/DDBJ whole genome shotgun (WGS) entry which is preliminary data.</text>
</comment>
<dbReference type="EMBL" id="BMME01000001">
    <property type="protein sequence ID" value="GGK08864.1"/>
    <property type="molecule type" value="Genomic_DNA"/>
</dbReference>
<evidence type="ECO:0000313" key="2">
    <source>
        <dbReference type="Proteomes" id="UP000599009"/>
    </source>
</evidence>
<gene>
    <name evidence="1" type="ORF">GCM10011394_17890</name>
</gene>
<dbReference type="Proteomes" id="UP000599009">
    <property type="component" value="Unassembled WGS sequence"/>
</dbReference>
<protein>
    <submittedName>
        <fullName evidence="1">GemA protein</fullName>
    </submittedName>
</protein>
<keyword evidence="2" id="KW-1185">Reference proteome</keyword>
<proteinExistence type="predicted"/>
<name>A0ABQ2EEZ4_9GAMM</name>
<dbReference type="RefSeq" id="WP_132984672.1">
    <property type="nucleotide sequence ID" value="NZ_BMME01000001.1"/>
</dbReference>
<organism evidence="1 2">
    <name type="scientific">Luteimonas terricola</name>
    <dbReference type="NCBI Taxonomy" id="645597"/>
    <lineage>
        <taxon>Bacteria</taxon>
        <taxon>Pseudomonadati</taxon>
        <taxon>Pseudomonadota</taxon>
        <taxon>Gammaproteobacteria</taxon>
        <taxon>Lysobacterales</taxon>
        <taxon>Lysobacteraceae</taxon>
        <taxon>Luteimonas</taxon>
    </lineage>
</organism>
<reference evidence="2" key="1">
    <citation type="journal article" date="2019" name="Int. J. Syst. Evol. Microbiol.">
        <title>The Global Catalogue of Microorganisms (GCM) 10K type strain sequencing project: providing services to taxonomists for standard genome sequencing and annotation.</title>
        <authorList>
            <consortium name="The Broad Institute Genomics Platform"/>
            <consortium name="The Broad Institute Genome Sequencing Center for Infectious Disease"/>
            <person name="Wu L."/>
            <person name="Ma J."/>
        </authorList>
    </citation>
    <scope>NUCLEOTIDE SEQUENCE [LARGE SCALE GENOMIC DNA]</scope>
    <source>
        <strain evidence="2">CGMCC 1.8985</strain>
    </source>
</reference>
<accession>A0ABQ2EEZ4</accession>
<evidence type="ECO:0000313" key="1">
    <source>
        <dbReference type="EMBL" id="GGK08864.1"/>
    </source>
</evidence>
<sequence>MKRRAAKDPAATRLRRLKAVHAIRRQMGLDDDVYRDLVQRVTRGAGFDGWRSAGDCDPAQLAAILREFQKLQGKPAEQAVAARVWAAKPKGDLSPQVAKIEALLADAGREWAYGHALAKRICKVNRIEWCNRFELQKLIAALEYDAKRRARRAAGE</sequence>